<feature type="compositionally biased region" description="Basic and acidic residues" evidence="5">
    <location>
        <begin position="57"/>
        <end position="80"/>
    </location>
</feature>
<dbReference type="InterPro" id="IPR019186">
    <property type="entry name" value="Nucleolar_protein_12"/>
</dbReference>
<gene>
    <name evidence="6" type="ORF">GOP47_0017983</name>
</gene>
<keyword evidence="4" id="KW-0539">Nucleus</keyword>
<feature type="compositionally biased region" description="Basic and acidic residues" evidence="5">
    <location>
        <begin position="89"/>
        <end position="102"/>
    </location>
</feature>
<dbReference type="GO" id="GO:0019843">
    <property type="term" value="F:rRNA binding"/>
    <property type="evidence" value="ECO:0007669"/>
    <property type="project" value="TreeGrafter"/>
</dbReference>
<keyword evidence="3" id="KW-0175">Coiled coil</keyword>
<evidence type="ECO:0000256" key="3">
    <source>
        <dbReference type="ARBA" id="ARBA00023054"/>
    </source>
</evidence>
<evidence type="ECO:0000256" key="2">
    <source>
        <dbReference type="ARBA" id="ARBA00007175"/>
    </source>
</evidence>
<dbReference type="Proteomes" id="UP000886520">
    <property type="component" value="Chromosome 17"/>
</dbReference>
<evidence type="ECO:0000256" key="4">
    <source>
        <dbReference type="ARBA" id="ARBA00023242"/>
    </source>
</evidence>
<dbReference type="PANTHER" id="PTHR14577">
    <property type="entry name" value="NUCLEOLAR PROTEIN 12"/>
    <property type="match status" value="1"/>
</dbReference>
<comment type="similarity">
    <text evidence="2">Belongs to the RRP17 family.</text>
</comment>
<organism evidence="6 7">
    <name type="scientific">Adiantum capillus-veneris</name>
    <name type="common">Maidenhair fern</name>
    <dbReference type="NCBI Taxonomy" id="13818"/>
    <lineage>
        <taxon>Eukaryota</taxon>
        <taxon>Viridiplantae</taxon>
        <taxon>Streptophyta</taxon>
        <taxon>Embryophyta</taxon>
        <taxon>Tracheophyta</taxon>
        <taxon>Polypodiopsida</taxon>
        <taxon>Polypodiidae</taxon>
        <taxon>Polypodiales</taxon>
        <taxon>Pteridineae</taxon>
        <taxon>Pteridaceae</taxon>
        <taxon>Vittarioideae</taxon>
        <taxon>Adiantum</taxon>
    </lineage>
</organism>
<feature type="region of interest" description="Disordered" evidence="5">
    <location>
        <begin position="140"/>
        <end position="181"/>
    </location>
</feature>
<name>A0A9D4UGP0_ADICA</name>
<dbReference type="OrthoDB" id="551633at2759"/>
<comment type="subcellular location">
    <subcellularLocation>
        <location evidence="1">Nucleus</location>
        <location evidence="1">Nucleolus</location>
    </subcellularLocation>
</comment>
<dbReference type="GO" id="GO:0005730">
    <property type="term" value="C:nucleolus"/>
    <property type="evidence" value="ECO:0007669"/>
    <property type="project" value="UniProtKB-SubCell"/>
</dbReference>
<keyword evidence="7" id="KW-1185">Reference proteome</keyword>
<evidence type="ECO:0000313" key="6">
    <source>
        <dbReference type="EMBL" id="KAI5067455.1"/>
    </source>
</evidence>
<evidence type="ECO:0000256" key="1">
    <source>
        <dbReference type="ARBA" id="ARBA00004604"/>
    </source>
</evidence>
<evidence type="ECO:0008006" key="8">
    <source>
        <dbReference type="Google" id="ProtNLM"/>
    </source>
</evidence>
<dbReference type="EMBL" id="JABFUD020000017">
    <property type="protein sequence ID" value="KAI5067455.1"/>
    <property type="molecule type" value="Genomic_DNA"/>
</dbReference>
<comment type="caution">
    <text evidence="6">The sequence shown here is derived from an EMBL/GenBank/DDBJ whole genome shotgun (WGS) entry which is preliminary data.</text>
</comment>
<dbReference type="AlphaFoldDB" id="A0A9D4UGP0"/>
<evidence type="ECO:0000256" key="5">
    <source>
        <dbReference type="SAM" id="MobiDB-lite"/>
    </source>
</evidence>
<feature type="region of interest" description="Disordered" evidence="5">
    <location>
        <begin position="47"/>
        <end position="118"/>
    </location>
</feature>
<dbReference type="Pfam" id="PF09805">
    <property type="entry name" value="Nop25"/>
    <property type="match status" value="1"/>
</dbReference>
<feature type="region of interest" description="Disordered" evidence="5">
    <location>
        <begin position="1"/>
        <end position="23"/>
    </location>
</feature>
<dbReference type="PANTHER" id="PTHR14577:SF0">
    <property type="entry name" value="NUCLEOLAR PROTEIN 12"/>
    <property type="match status" value="1"/>
</dbReference>
<protein>
    <recommendedName>
        <fullName evidence="8">Nucleolar protein 12</fullName>
    </recommendedName>
</protein>
<sequence length="181" mass="20721">MDEEENEQEAGGGGAVVGRHLSKRARKNKGLVIVFDADARKEFVTGFQKRKKKRRKLAEQQKQLKDRQKRLQERRERRLAMAEALGQSESKDAAEEDMRSPDSNESDQGCKGNGTVMYEDKDATTVVNTYSIDMDAGLAESKQLRPHKAANALSIRRSTQKKRKCFENMGERHSKQRKRRL</sequence>
<accession>A0A9D4UGP0</accession>
<evidence type="ECO:0000313" key="7">
    <source>
        <dbReference type="Proteomes" id="UP000886520"/>
    </source>
</evidence>
<proteinExistence type="inferred from homology"/>
<reference evidence="6" key="1">
    <citation type="submission" date="2021-01" db="EMBL/GenBank/DDBJ databases">
        <title>Adiantum capillus-veneris genome.</title>
        <authorList>
            <person name="Fang Y."/>
            <person name="Liao Q."/>
        </authorList>
    </citation>
    <scope>NUCLEOTIDE SEQUENCE</scope>
    <source>
        <strain evidence="6">H3</strain>
        <tissue evidence="6">Leaf</tissue>
    </source>
</reference>